<keyword evidence="5" id="KW-0190">Covalent protein-DNA linkage</keyword>
<dbReference type="RefSeq" id="WP_068142815.1">
    <property type="nucleotide sequence ID" value="NZ_CP042914.1"/>
</dbReference>
<dbReference type="EC" id="3.4.-.-" evidence="8"/>
<dbReference type="Gene3D" id="3.90.1680.10">
    <property type="entry name" value="SOS response associated peptidase-like"/>
    <property type="match status" value="1"/>
</dbReference>
<dbReference type="OrthoDB" id="9782620at2"/>
<keyword evidence="3" id="KW-0227">DNA damage</keyword>
<evidence type="ECO:0000256" key="7">
    <source>
        <dbReference type="ARBA" id="ARBA00023239"/>
    </source>
</evidence>
<dbReference type="KEGG" id="rul:UC8_06990"/>
<dbReference type="SUPFAM" id="SSF143081">
    <property type="entry name" value="BB1717-like"/>
    <property type="match status" value="1"/>
</dbReference>
<name>A0A5B9QXQ4_9BACT</name>
<evidence type="ECO:0000256" key="2">
    <source>
        <dbReference type="ARBA" id="ARBA00022670"/>
    </source>
</evidence>
<keyword evidence="10" id="KW-1185">Reference proteome</keyword>
<dbReference type="PANTHER" id="PTHR13604:SF0">
    <property type="entry name" value="ABASIC SITE PROCESSING PROTEIN HMCES"/>
    <property type="match status" value="1"/>
</dbReference>
<evidence type="ECO:0000256" key="8">
    <source>
        <dbReference type="RuleBase" id="RU364100"/>
    </source>
</evidence>
<keyword evidence="6" id="KW-0238">DNA-binding</keyword>
<dbReference type="GO" id="GO:0016829">
    <property type="term" value="F:lyase activity"/>
    <property type="evidence" value="ECO:0007669"/>
    <property type="project" value="UniProtKB-KW"/>
</dbReference>
<dbReference type="InterPro" id="IPR036590">
    <property type="entry name" value="SRAP-like"/>
</dbReference>
<keyword evidence="2 8" id="KW-0645">Protease</keyword>
<dbReference type="Proteomes" id="UP000325286">
    <property type="component" value="Chromosome"/>
</dbReference>
<dbReference type="EMBL" id="CP042914">
    <property type="protein sequence ID" value="QEG38741.1"/>
    <property type="molecule type" value="Genomic_DNA"/>
</dbReference>
<dbReference type="Pfam" id="PF02586">
    <property type="entry name" value="SRAP"/>
    <property type="match status" value="1"/>
</dbReference>
<evidence type="ECO:0000256" key="3">
    <source>
        <dbReference type="ARBA" id="ARBA00022763"/>
    </source>
</evidence>
<evidence type="ECO:0000256" key="1">
    <source>
        <dbReference type="ARBA" id="ARBA00008136"/>
    </source>
</evidence>
<dbReference type="GO" id="GO:0006508">
    <property type="term" value="P:proteolysis"/>
    <property type="evidence" value="ECO:0007669"/>
    <property type="project" value="UniProtKB-KW"/>
</dbReference>
<evidence type="ECO:0000256" key="6">
    <source>
        <dbReference type="ARBA" id="ARBA00023125"/>
    </source>
</evidence>
<comment type="similarity">
    <text evidence="1 8">Belongs to the SOS response-associated peptidase family.</text>
</comment>
<evidence type="ECO:0000256" key="5">
    <source>
        <dbReference type="ARBA" id="ARBA00023124"/>
    </source>
</evidence>
<accession>A0A5B9QXQ4</accession>
<dbReference type="GO" id="GO:0106300">
    <property type="term" value="P:protein-DNA covalent cross-linking repair"/>
    <property type="evidence" value="ECO:0007669"/>
    <property type="project" value="InterPro"/>
</dbReference>
<protein>
    <recommendedName>
        <fullName evidence="8">Abasic site processing protein</fullName>
        <ecNumber evidence="8">3.4.-.-</ecNumber>
    </recommendedName>
</protein>
<dbReference type="GO" id="GO:0008233">
    <property type="term" value="F:peptidase activity"/>
    <property type="evidence" value="ECO:0007669"/>
    <property type="project" value="UniProtKB-KW"/>
</dbReference>
<evidence type="ECO:0000313" key="10">
    <source>
        <dbReference type="Proteomes" id="UP000325286"/>
    </source>
</evidence>
<keyword evidence="4 8" id="KW-0378">Hydrolase</keyword>
<dbReference type="InterPro" id="IPR003738">
    <property type="entry name" value="SRAP"/>
</dbReference>
<organism evidence="9 10">
    <name type="scientific">Roseimaritima ulvae</name>
    <dbReference type="NCBI Taxonomy" id="980254"/>
    <lineage>
        <taxon>Bacteria</taxon>
        <taxon>Pseudomonadati</taxon>
        <taxon>Planctomycetota</taxon>
        <taxon>Planctomycetia</taxon>
        <taxon>Pirellulales</taxon>
        <taxon>Pirellulaceae</taxon>
        <taxon>Roseimaritima</taxon>
    </lineage>
</organism>
<dbReference type="PANTHER" id="PTHR13604">
    <property type="entry name" value="DC12-RELATED"/>
    <property type="match status" value="1"/>
</dbReference>
<proteinExistence type="inferred from homology"/>
<sequence>MCGRFNLRTNPATLVQLFLPQMDVGDVPPLPPRYNIAPTQQILAVTGDDAEHRSLRFFRWGLVPPWADSLSIGARMINARSETVAEKRSFRGPFASRRCLIPASGYYEWQASDNGGKQPIHIHRDDDGLLAMAGLWEENRKASADGAPVFSCTVLTTSANEKTAPVHDRMPVFLEGAGVDAWMDPDASSEQLQDLCRPLADERLECTPVSPKVNRAGYDDPQCIVPIKIATQRNLFDT</sequence>
<evidence type="ECO:0000313" key="9">
    <source>
        <dbReference type="EMBL" id="QEG38741.1"/>
    </source>
</evidence>
<reference evidence="9 10" key="1">
    <citation type="submission" date="2019-08" db="EMBL/GenBank/DDBJ databases">
        <title>Deep-cultivation of Planctomycetes and their phenomic and genomic characterization uncovers novel biology.</title>
        <authorList>
            <person name="Wiegand S."/>
            <person name="Jogler M."/>
            <person name="Boedeker C."/>
            <person name="Pinto D."/>
            <person name="Vollmers J."/>
            <person name="Rivas-Marin E."/>
            <person name="Kohn T."/>
            <person name="Peeters S.H."/>
            <person name="Heuer A."/>
            <person name="Rast P."/>
            <person name="Oberbeckmann S."/>
            <person name="Bunk B."/>
            <person name="Jeske O."/>
            <person name="Meyerdierks A."/>
            <person name="Storesund J.E."/>
            <person name="Kallscheuer N."/>
            <person name="Luecker S."/>
            <person name="Lage O.M."/>
            <person name="Pohl T."/>
            <person name="Merkel B.J."/>
            <person name="Hornburger P."/>
            <person name="Mueller R.-W."/>
            <person name="Bruemmer F."/>
            <person name="Labrenz M."/>
            <person name="Spormann A.M."/>
            <person name="Op den Camp H."/>
            <person name="Overmann J."/>
            <person name="Amann R."/>
            <person name="Jetten M.S.M."/>
            <person name="Mascher T."/>
            <person name="Medema M.H."/>
            <person name="Devos D.P."/>
            <person name="Kaster A.-K."/>
            <person name="Ovreas L."/>
            <person name="Rohde M."/>
            <person name="Galperin M.Y."/>
            <person name="Jogler C."/>
        </authorList>
    </citation>
    <scope>NUCLEOTIDE SEQUENCE [LARGE SCALE GENOMIC DNA]</scope>
    <source>
        <strain evidence="9 10">UC8</strain>
    </source>
</reference>
<evidence type="ECO:0000256" key="4">
    <source>
        <dbReference type="ARBA" id="ARBA00022801"/>
    </source>
</evidence>
<dbReference type="GO" id="GO:0003697">
    <property type="term" value="F:single-stranded DNA binding"/>
    <property type="evidence" value="ECO:0007669"/>
    <property type="project" value="InterPro"/>
</dbReference>
<keyword evidence="7" id="KW-0456">Lyase</keyword>
<dbReference type="AlphaFoldDB" id="A0A5B9QXQ4"/>
<gene>
    <name evidence="9" type="primary">yedK</name>
    <name evidence="9" type="ORF">UC8_06990</name>
</gene>